<dbReference type="EMBL" id="JBHRSV010000001">
    <property type="protein sequence ID" value="MFC2924789.1"/>
    <property type="molecule type" value="Genomic_DNA"/>
</dbReference>
<evidence type="ECO:0000256" key="4">
    <source>
        <dbReference type="PIRNR" id="PIRNR036492"/>
    </source>
</evidence>
<comment type="similarity">
    <text evidence="1 4 6">Belongs to the aldehyde dehydrogenase family.</text>
</comment>
<dbReference type="RefSeq" id="WP_343163501.1">
    <property type="nucleotide sequence ID" value="NZ_JBHRSV010000001.1"/>
</dbReference>
<evidence type="ECO:0000313" key="9">
    <source>
        <dbReference type="Proteomes" id="UP001595379"/>
    </source>
</evidence>
<evidence type="ECO:0000313" key="8">
    <source>
        <dbReference type="EMBL" id="MFC2924789.1"/>
    </source>
</evidence>
<proteinExistence type="inferred from homology"/>
<dbReference type="InterPro" id="IPR015590">
    <property type="entry name" value="Aldehyde_DH_dom"/>
</dbReference>
<evidence type="ECO:0000259" key="7">
    <source>
        <dbReference type="Pfam" id="PF00171"/>
    </source>
</evidence>
<keyword evidence="9" id="KW-1185">Reference proteome</keyword>
<dbReference type="InterPro" id="IPR016161">
    <property type="entry name" value="Ald_DH/histidinol_DH"/>
</dbReference>
<dbReference type="Gene3D" id="3.40.605.10">
    <property type="entry name" value="Aldehyde Dehydrogenase, Chain A, domain 1"/>
    <property type="match status" value="1"/>
</dbReference>
<comment type="caution">
    <text evidence="8">The sequence shown here is derived from an EMBL/GenBank/DDBJ whole genome shotgun (WGS) entry which is preliminary data.</text>
</comment>
<dbReference type="PANTHER" id="PTHR43570">
    <property type="entry name" value="ALDEHYDE DEHYDROGENASE"/>
    <property type="match status" value="1"/>
</dbReference>
<evidence type="ECO:0000256" key="1">
    <source>
        <dbReference type="ARBA" id="ARBA00009986"/>
    </source>
</evidence>
<dbReference type="Proteomes" id="UP001595379">
    <property type="component" value="Unassembled WGS sequence"/>
</dbReference>
<gene>
    <name evidence="8" type="ORF">ACFOOR_01580</name>
</gene>
<feature type="domain" description="Aldehyde dehydrogenase" evidence="7">
    <location>
        <begin position="11"/>
        <end position="441"/>
    </location>
</feature>
<evidence type="ECO:0000256" key="6">
    <source>
        <dbReference type="RuleBase" id="RU003345"/>
    </source>
</evidence>
<feature type="active site" evidence="5">
    <location>
        <position position="219"/>
    </location>
</feature>
<dbReference type="SUPFAM" id="SSF53720">
    <property type="entry name" value="ALDH-like"/>
    <property type="match status" value="1"/>
</dbReference>
<evidence type="ECO:0000256" key="5">
    <source>
        <dbReference type="PROSITE-ProRule" id="PRU10007"/>
    </source>
</evidence>
<keyword evidence="3" id="KW-0520">NAD</keyword>
<reference evidence="9" key="1">
    <citation type="journal article" date="2019" name="Int. J. Syst. Evol. Microbiol.">
        <title>The Global Catalogue of Microorganisms (GCM) 10K type strain sequencing project: providing services to taxonomists for standard genome sequencing and annotation.</title>
        <authorList>
            <consortium name="The Broad Institute Genomics Platform"/>
            <consortium name="The Broad Institute Genome Sequencing Center for Infectious Disease"/>
            <person name="Wu L."/>
            <person name="Ma J."/>
        </authorList>
    </citation>
    <scope>NUCLEOTIDE SEQUENCE [LARGE SCALE GENOMIC DNA]</scope>
    <source>
        <strain evidence="9">KCTC 52487</strain>
    </source>
</reference>
<dbReference type="InterPro" id="IPR012394">
    <property type="entry name" value="Aldehyde_DH_NAD(P)"/>
</dbReference>
<dbReference type="InterPro" id="IPR016162">
    <property type="entry name" value="Ald_DH_N"/>
</dbReference>
<dbReference type="PANTHER" id="PTHR43570:SF20">
    <property type="entry name" value="ALDEHYDE DEHYDROGENASE ALDX-RELATED"/>
    <property type="match status" value="1"/>
</dbReference>
<name>A0ABV6ZTP5_9PROT</name>
<dbReference type="PROSITE" id="PS00687">
    <property type="entry name" value="ALDEHYDE_DEHYDR_GLU"/>
    <property type="match status" value="1"/>
</dbReference>
<dbReference type="InterPro" id="IPR016163">
    <property type="entry name" value="Ald_DH_C"/>
</dbReference>
<accession>A0ABV6ZTP5</accession>
<keyword evidence="2 4" id="KW-0560">Oxidoreductase</keyword>
<dbReference type="Gene3D" id="3.40.309.10">
    <property type="entry name" value="Aldehyde Dehydrogenase, Chain A, domain 2"/>
    <property type="match status" value="1"/>
</dbReference>
<dbReference type="Pfam" id="PF00171">
    <property type="entry name" value="Aldedh"/>
    <property type="match status" value="1"/>
</dbReference>
<dbReference type="PIRSF" id="PIRSF036492">
    <property type="entry name" value="ALDH"/>
    <property type="match status" value="1"/>
</dbReference>
<evidence type="ECO:0000256" key="3">
    <source>
        <dbReference type="ARBA" id="ARBA00023027"/>
    </source>
</evidence>
<protein>
    <recommendedName>
        <fullName evidence="4">Aldehyde dehydrogenase</fullName>
    </recommendedName>
</protein>
<dbReference type="GO" id="GO:0050269">
    <property type="term" value="F:coniferyl-aldehyde dehydrogenase [NAD(P)+] activity"/>
    <property type="evidence" value="ECO:0007669"/>
    <property type="project" value="UniProtKB-EC"/>
</dbReference>
<dbReference type="CDD" id="cd07133">
    <property type="entry name" value="ALDH_CALDH_CalB"/>
    <property type="match status" value="1"/>
</dbReference>
<dbReference type="PROSITE" id="PS00070">
    <property type="entry name" value="ALDEHYDE_DEHYDR_CYS"/>
    <property type="match status" value="1"/>
</dbReference>
<dbReference type="InterPro" id="IPR029510">
    <property type="entry name" value="Ald_DH_CS_GLU"/>
</dbReference>
<sequence>MSETDARQIERLKTLLARQKEAFSDQRHRPIDQRKADIQKVADLTRNHAQDIMAAISADYGVRSCAETQIAEIGFVISAAKHAKSHVGKWAKAKPASVPMTLAPGKAYVRREAKGVVGIVSPWNYPWQLAIAPLIAALAAGCRAIIKPSELTPKTADLMSRLLAEAFDESQVAVVTGGPKVGEAFTQQKFDHLFYTGSTHVGRLVALAAADNLVPVTLELGGKSPAILTEDYDPADAASPLAWGKFFNAGQTCIAPDYVLAPRSKVDATAEAVLEQVGTFFPDFASDADYTAIISDRHHARLTAMIEEARAAGARILQPKGSESGNARKLAPTIVIDPPVDSQLMTEEIFGPILPILPYDTLNDAIAFVNERDHPLALYVYAKDKALARSVLDRTISGGASVNASMLHMSVEGMPFGGVGASGQGAYHGEHGFLTFTHERAVFEAPKWHPSRLIAPPYGKTFDFISKLQSK</sequence>
<evidence type="ECO:0000256" key="2">
    <source>
        <dbReference type="ARBA" id="ARBA00023002"/>
    </source>
</evidence>
<dbReference type="InterPro" id="IPR016160">
    <property type="entry name" value="Ald_DH_CS_CYS"/>
</dbReference>
<organism evidence="8 9">
    <name type="scientific">Hyphobacterium vulgare</name>
    <dbReference type="NCBI Taxonomy" id="1736751"/>
    <lineage>
        <taxon>Bacteria</taxon>
        <taxon>Pseudomonadati</taxon>
        <taxon>Pseudomonadota</taxon>
        <taxon>Alphaproteobacteria</taxon>
        <taxon>Maricaulales</taxon>
        <taxon>Maricaulaceae</taxon>
        <taxon>Hyphobacterium</taxon>
    </lineage>
</organism>